<dbReference type="Proteomes" id="UP000824123">
    <property type="component" value="Unassembled WGS sequence"/>
</dbReference>
<reference evidence="1" key="2">
    <citation type="journal article" date="2021" name="PeerJ">
        <title>Extensive microbial diversity within the chicken gut microbiome revealed by metagenomics and culture.</title>
        <authorList>
            <person name="Gilroy R."/>
            <person name="Ravi A."/>
            <person name="Getino M."/>
            <person name="Pursley I."/>
            <person name="Horton D.L."/>
            <person name="Alikhan N.F."/>
            <person name="Baker D."/>
            <person name="Gharbi K."/>
            <person name="Hall N."/>
            <person name="Watson M."/>
            <person name="Adriaenssens E.M."/>
            <person name="Foster-Nyarko E."/>
            <person name="Jarju S."/>
            <person name="Secka A."/>
            <person name="Antonio M."/>
            <person name="Oren A."/>
            <person name="Chaudhuri R.R."/>
            <person name="La Ragione R."/>
            <person name="Hildebrand F."/>
            <person name="Pallen M.J."/>
        </authorList>
    </citation>
    <scope>NUCLEOTIDE SEQUENCE</scope>
    <source>
        <strain evidence="1">ChiSxjej2B14-8506</strain>
    </source>
</reference>
<evidence type="ECO:0000313" key="2">
    <source>
        <dbReference type="Proteomes" id="UP000824123"/>
    </source>
</evidence>
<evidence type="ECO:0000313" key="1">
    <source>
        <dbReference type="EMBL" id="HIU46050.1"/>
    </source>
</evidence>
<sequence length="73" mass="8386">NIASAEAAEEKKREDDLNDIQIQKLLARYAQSKSNAEQVVNIKGTEMRAEESEEDRLGRLSVQAQRWKQNKLD</sequence>
<protein>
    <submittedName>
        <fullName evidence="1">Uncharacterized protein</fullName>
    </submittedName>
</protein>
<name>A0A9D1LQD5_9FIRM</name>
<gene>
    <name evidence="1" type="ORF">IAC59_02165</name>
</gene>
<comment type="caution">
    <text evidence="1">The sequence shown here is derived from an EMBL/GenBank/DDBJ whole genome shotgun (WGS) entry which is preliminary data.</text>
</comment>
<dbReference type="EMBL" id="DVNK01000015">
    <property type="protein sequence ID" value="HIU46050.1"/>
    <property type="molecule type" value="Genomic_DNA"/>
</dbReference>
<proteinExistence type="predicted"/>
<organism evidence="1 2">
    <name type="scientific">Candidatus Fimadaptatus faecigallinarum</name>
    <dbReference type="NCBI Taxonomy" id="2840814"/>
    <lineage>
        <taxon>Bacteria</taxon>
        <taxon>Bacillati</taxon>
        <taxon>Bacillota</taxon>
        <taxon>Clostridia</taxon>
        <taxon>Eubacteriales</taxon>
        <taxon>Candidatus Fimadaptatus</taxon>
    </lineage>
</organism>
<reference evidence="1" key="1">
    <citation type="submission" date="2020-10" db="EMBL/GenBank/DDBJ databases">
        <authorList>
            <person name="Gilroy R."/>
        </authorList>
    </citation>
    <scope>NUCLEOTIDE SEQUENCE</scope>
    <source>
        <strain evidence="1">ChiSxjej2B14-8506</strain>
    </source>
</reference>
<dbReference type="AlphaFoldDB" id="A0A9D1LQD5"/>
<accession>A0A9D1LQD5</accession>
<feature type="non-terminal residue" evidence="1">
    <location>
        <position position="1"/>
    </location>
</feature>